<reference evidence="1" key="2">
    <citation type="submission" date="2023-02" db="EMBL/GenBank/DDBJ databases">
        <authorList>
            <person name="Swenson N.G."/>
            <person name="Wegrzyn J.L."/>
            <person name="Mcevoy S.L."/>
        </authorList>
    </citation>
    <scope>NUCLEOTIDE SEQUENCE</scope>
    <source>
        <strain evidence="1">91603</strain>
        <tissue evidence="1">Leaf</tissue>
    </source>
</reference>
<reference evidence="1" key="1">
    <citation type="journal article" date="2022" name="Plant J.">
        <title>Strategies of tolerance reflected in two North American maple genomes.</title>
        <authorList>
            <person name="McEvoy S.L."/>
            <person name="Sezen U.U."/>
            <person name="Trouern-Trend A."/>
            <person name="McMahon S.M."/>
            <person name="Schaberg P.G."/>
            <person name="Yang J."/>
            <person name="Wegrzyn J.L."/>
            <person name="Swenson N.G."/>
        </authorList>
    </citation>
    <scope>NUCLEOTIDE SEQUENCE</scope>
    <source>
        <strain evidence="1">91603</strain>
    </source>
</reference>
<name>A0AAD5J2F0_ACENE</name>
<accession>A0AAD5J2F0</accession>
<dbReference type="AlphaFoldDB" id="A0AAD5J2F0"/>
<comment type="caution">
    <text evidence="1">The sequence shown here is derived from an EMBL/GenBank/DDBJ whole genome shotgun (WGS) entry which is preliminary data.</text>
</comment>
<evidence type="ECO:0000313" key="1">
    <source>
        <dbReference type="EMBL" id="KAI9182579.1"/>
    </source>
</evidence>
<dbReference type="EMBL" id="JAJSOW010000101">
    <property type="protein sequence ID" value="KAI9182579.1"/>
    <property type="molecule type" value="Genomic_DNA"/>
</dbReference>
<sequence length="139" mass="15348">MFSTLVDRCVKQNTSIEVDHGDDMYGRQSVTFITSKDCHIMISMTELTVSCIDIYIRMLYEQLKDYDMLGQFAFINPASVSPADLVWVGRGGRRRASGSSSSSSASSCFRRRFPFELVRIRAPIDSGGGGCLLGGSGWI</sequence>
<protein>
    <submittedName>
        <fullName evidence="1">Uncharacterized protein</fullName>
    </submittedName>
</protein>
<evidence type="ECO:0000313" key="2">
    <source>
        <dbReference type="Proteomes" id="UP001064489"/>
    </source>
</evidence>
<proteinExistence type="predicted"/>
<gene>
    <name evidence="1" type="ORF">LWI28_026797</name>
</gene>
<keyword evidence="2" id="KW-1185">Reference proteome</keyword>
<organism evidence="1 2">
    <name type="scientific">Acer negundo</name>
    <name type="common">Box elder</name>
    <dbReference type="NCBI Taxonomy" id="4023"/>
    <lineage>
        <taxon>Eukaryota</taxon>
        <taxon>Viridiplantae</taxon>
        <taxon>Streptophyta</taxon>
        <taxon>Embryophyta</taxon>
        <taxon>Tracheophyta</taxon>
        <taxon>Spermatophyta</taxon>
        <taxon>Magnoliopsida</taxon>
        <taxon>eudicotyledons</taxon>
        <taxon>Gunneridae</taxon>
        <taxon>Pentapetalae</taxon>
        <taxon>rosids</taxon>
        <taxon>malvids</taxon>
        <taxon>Sapindales</taxon>
        <taxon>Sapindaceae</taxon>
        <taxon>Hippocastanoideae</taxon>
        <taxon>Acereae</taxon>
        <taxon>Acer</taxon>
    </lineage>
</organism>
<dbReference type="Proteomes" id="UP001064489">
    <property type="component" value="Chromosome 4"/>
</dbReference>